<reference evidence="2 3" key="1">
    <citation type="journal article" date="2018" name="Sci. Rep.">
        <title>Comparative genomics provides insights into the lifestyle and reveals functional heterogeneity of dark septate endophytic fungi.</title>
        <authorList>
            <person name="Knapp D.G."/>
            <person name="Nemeth J.B."/>
            <person name="Barry K."/>
            <person name="Hainaut M."/>
            <person name="Henrissat B."/>
            <person name="Johnson J."/>
            <person name="Kuo A."/>
            <person name="Lim J.H.P."/>
            <person name="Lipzen A."/>
            <person name="Nolan M."/>
            <person name="Ohm R.A."/>
            <person name="Tamas L."/>
            <person name="Grigoriev I.V."/>
            <person name="Spatafora J.W."/>
            <person name="Nagy L.G."/>
            <person name="Kovacs G.M."/>
        </authorList>
    </citation>
    <scope>NUCLEOTIDE SEQUENCE [LARGE SCALE GENOMIC DNA]</scope>
    <source>
        <strain evidence="2 3">DSE2036</strain>
    </source>
</reference>
<dbReference type="InterPro" id="IPR010730">
    <property type="entry name" value="HET"/>
</dbReference>
<accession>A0A2V1DQK3</accession>
<evidence type="ECO:0000259" key="1">
    <source>
        <dbReference type="Pfam" id="PF06985"/>
    </source>
</evidence>
<protein>
    <recommendedName>
        <fullName evidence="1">Heterokaryon incompatibility domain-containing protein</fullName>
    </recommendedName>
</protein>
<name>A0A2V1DQK3_9PLEO</name>
<dbReference type="PANTHER" id="PTHR24148">
    <property type="entry name" value="ANKYRIN REPEAT DOMAIN-CONTAINING PROTEIN 39 HOMOLOG-RELATED"/>
    <property type="match status" value="1"/>
</dbReference>
<dbReference type="Pfam" id="PF06985">
    <property type="entry name" value="HET"/>
    <property type="match status" value="1"/>
</dbReference>
<keyword evidence="3" id="KW-1185">Reference proteome</keyword>
<gene>
    <name evidence="2" type="ORF">DM02DRAFT_614570</name>
</gene>
<dbReference type="InterPro" id="IPR052895">
    <property type="entry name" value="HetReg/Transcr_Mod"/>
</dbReference>
<sequence>MSIAYRPLKKQRKEIRLLDLDPASRLEDPLQGTLRHAKLHEAHYTALSYVWGQPVKDRSNIIITYSKSARQLFSSKSSSKYVHSIGSSLAAALRHLRQKYGRIVIWTDALCINQADNDEKSWQVPLMNDIYSTAKEVHAWLGPRFDDDAGLIRNMNAAFSLADTVWGLTKQIRQDQDSLPEKDWLEACFIVASAGESSNAAQRVWTVFSAELRRAALANPSVQKGLVAIKHLSQNDYFARMWILQETGRAVKLTFHYGSRHLSHRRILLALGLANSLRSSQENLQVVEQLQGFDSRFLGCLSARTTCAQKRSLRDVLAGAYFIPPPLHQATDIRDLIYARLGLAENPTGIDVDYKQSVAEVYNSTSRFLLLEGFLELLVTFKPYRFQQGKLSEEGLASWAYDWSKKGMNAFDKYTASRDTSQKVTIATHHDPKFKQVLTMTGVDIGKVQTTSERFSIVVAESGLHKGTVALGSLRAVSEPLSDEYKEILIQRIEYFYEELGVDVPRSDIESLFSYRTLPFGPFWCWWLEWVSSLIKLIEEIESSDLGRTPSHNVAELLFREAPDALQNSVNIRQYGTKAGLLTLVDYQRWSRLLLSQDEGLQNDSENSAVVQIAEALFRSAWGMRAVVLDTGRLGYVPEDAKEQDRVVICHGVKAPLVIRRKTADAYSIIGPAHVCGAMQGQLMNSRLASDVYKLI</sequence>
<organism evidence="2 3">
    <name type="scientific">Periconia macrospinosa</name>
    <dbReference type="NCBI Taxonomy" id="97972"/>
    <lineage>
        <taxon>Eukaryota</taxon>
        <taxon>Fungi</taxon>
        <taxon>Dikarya</taxon>
        <taxon>Ascomycota</taxon>
        <taxon>Pezizomycotina</taxon>
        <taxon>Dothideomycetes</taxon>
        <taxon>Pleosporomycetidae</taxon>
        <taxon>Pleosporales</taxon>
        <taxon>Massarineae</taxon>
        <taxon>Periconiaceae</taxon>
        <taxon>Periconia</taxon>
    </lineage>
</organism>
<evidence type="ECO:0000313" key="3">
    <source>
        <dbReference type="Proteomes" id="UP000244855"/>
    </source>
</evidence>
<dbReference type="OrthoDB" id="2157530at2759"/>
<dbReference type="EMBL" id="KZ805378">
    <property type="protein sequence ID" value="PVI00142.1"/>
    <property type="molecule type" value="Genomic_DNA"/>
</dbReference>
<proteinExistence type="predicted"/>
<feature type="domain" description="Heterokaryon incompatibility" evidence="1">
    <location>
        <begin position="44"/>
        <end position="246"/>
    </location>
</feature>
<dbReference type="PANTHER" id="PTHR24148:SF64">
    <property type="entry name" value="HETEROKARYON INCOMPATIBILITY DOMAIN-CONTAINING PROTEIN"/>
    <property type="match status" value="1"/>
</dbReference>
<dbReference type="Proteomes" id="UP000244855">
    <property type="component" value="Unassembled WGS sequence"/>
</dbReference>
<dbReference type="Pfam" id="PF26639">
    <property type="entry name" value="Het-6_barrel"/>
    <property type="match status" value="1"/>
</dbReference>
<evidence type="ECO:0000313" key="2">
    <source>
        <dbReference type="EMBL" id="PVI00142.1"/>
    </source>
</evidence>
<dbReference type="AlphaFoldDB" id="A0A2V1DQK3"/>